<dbReference type="InterPro" id="IPR005532">
    <property type="entry name" value="SUMF_dom"/>
</dbReference>
<dbReference type="RefSeq" id="WP_114641541.1">
    <property type="nucleotide sequence ID" value="NZ_JAACIO010000004.1"/>
</dbReference>
<evidence type="ECO:0008006" key="6">
    <source>
        <dbReference type="Google" id="ProtNLM"/>
    </source>
</evidence>
<keyword evidence="5" id="KW-1185">Reference proteome</keyword>
<evidence type="ECO:0000313" key="4">
    <source>
        <dbReference type="EMBL" id="REI42500.1"/>
    </source>
</evidence>
<organism evidence="4 5">
    <name type="scientific">Psychrilyobacter piezotolerans</name>
    <dbReference type="NCBI Taxonomy" id="2293438"/>
    <lineage>
        <taxon>Bacteria</taxon>
        <taxon>Fusobacteriati</taxon>
        <taxon>Fusobacteriota</taxon>
        <taxon>Fusobacteriia</taxon>
        <taxon>Fusobacteriales</taxon>
        <taxon>Fusobacteriaceae</taxon>
        <taxon>Psychrilyobacter</taxon>
    </lineage>
</organism>
<gene>
    <name evidence="4" type="ORF">DYH56_03845</name>
</gene>
<dbReference type="InterPro" id="IPR032812">
    <property type="entry name" value="SbsA_Ig"/>
</dbReference>
<evidence type="ECO:0000313" key="5">
    <source>
        <dbReference type="Proteomes" id="UP000263486"/>
    </source>
</evidence>
<dbReference type="Proteomes" id="UP000263486">
    <property type="component" value="Unassembled WGS sequence"/>
</dbReference>
<feature type="domain" description="Sulfatase-modifying factor enzyme-like" evidence="2">
    <location>
        <begin position="382"/>
        <end position="628"/>
    </location>
</feature>
<dbReference type="Gene3D" id="3.90.1580.10">
    <property type="entry name" value="paralog of FGE (formylglycine-generating enzyme)"/>
    <property type="match status" value="1"/>
</dbReference>
<dbReference type="EMBL" id="QUAJ01000004">
    <property type="protein sequence ID" value="REI42500.1"/>
    <property type="molecule type" value="Genomic_DNA"/>
</dbReference>
<comment type="caution">
    <text evidence="4">The sequence shown here is derived from an EMBL/GenBank/DDBJ whole genome shotgun (WGS) entry which is preliminary data.</text>
</comment>
<reference evidence="4 5" key="1">
    <citation type="submission" date="2018-08" db="EMBL/GenBank/DDBJ databases">
        <title>Draft genome sequence of Psychrilyobacter sp. strain SD5 isolated from Black Sea water.</title>
        <authorList>
            <person name="Yadav S."/>
            <person name="Villanueva L."/>
            <person name="Damste J.S.S."/>
        </authorList>
    </citation>
    <scope>NUCLEOTIDE SEQUENCE [LARGE SCALE GENOMIC DNA]</scope>
    <source>
        <strain evidence="4 5">SD5</strain>
    </source>
</reference>
<proteinExistence type="predicted"/>
<dbReference type="PANTHER" id="PTHR23150">
    <property type="entry name" value="SULFATASE MODIFYING FACTOR 1, 2"/>
    <property type="match status" value="1"/>
</dbReference>
<sequence length="634" mass="72067">MKYIRKIGIILSLLILFGFSYGQDDFKAKSMKLMINKTTALADGQDEIKITYRIEDDNGVPLRNIDKKELNLLINGVESNEFVLRSSENKTFEITLIYGGLRAETKVKFVKENKKLRIYLSKTRILADGTDEIIIGTTDDQGNKWNDRVTLYIDGEEVSTNVFKTKKTGEYTVVARSGKFESEKGKITAYEKINALNLKSDKVKVLANGVDKITFTLEGKDQNGLNRKINDFILVDIQGKNISESAALTTKNPGNYKIRAAYKGEYSNYITYNSEEPKKFSVVSYYPVKETINLNTEIEVELNTEVKDYRNGLEILLNGKPIQGMITYDKNSKSLHFIPAHPLKLNSKYKVRLKKSIVGIDENKLKNDFTFEFETVSRKDIDTVKVERGSFILGDQTGQLWKFSSPVQDAFIEYDYLIGKTPVTFDIYDQYTRDMKLPLVDDNGWGRKTRPVINLTWFDTIGFLNWLSQKENLPPAYDSDGNLIDSHGNKTRDITKVMGYRLPTEIEWEFAGKGGVRSKPTLFSGSNDVGAVGWYSENSKGKTHEVATKMPNELGIYDMSGNVWEWINDNSGVYSGIERINSVGPKNGSLKILRGGSFNSIMSDTQLTFRDELSPNTKDIYYGFRIARTIREER</sequence>
<keyword evidence="1" id="KW-0732">Signal</keyword>
<accession>A0ABX9KJI1</accession>
<name>A0ABX9KJI1_9FUSO</name>
<dbReference type="InterPro" id="IPR016187">
    <property type="entry name" value="CTDL_fold"/>
</dbReference>
<protein>
    <recommendedName>
        <fullName evidence="6">Formylglycine-generating enzyme, required for sulfatase activity, contains SUMF1/FGE domain</fullName>
    </recommendedName>
</protein>
<evidence type="ECO:0000256" key="1">
    <source>
        <dbReference type="ARBA" id="ARBA00022729"/>
    </source>
</evidence>
<dbReference type="PANTHER" id="PTHR23150:SF19">
    <property type="entry name" value="FORMYLGLYCINE-GENERATING ENZYME"/>
    <property type="match status" value="1"/>
</dbReference>
<evidence type="ECO:0000259" key="3">
    <source>
        <dbReference type="Pfam" id="PF13205"/>
    </source>
</evidence>
<dbReference type="InterPro" id="IPR051043">
    <property type="entry name" value="Sulfatase_Mod_Factor_Kinase"/>
</dbReference>
<feature type="domain" description="SbsA Ig-like" evidence="3">
    <location>
        <begin position="279"/>
        <end position="375"/>
    </location>
</feature>
<dbReference type="InterPro" id="IPR042095">
    <property type="entry name" value="SUMF_sf"/>
</dbReference>
<dbReference type="Pfam" id="PF13205">
    <property type="entry name" value="Big_5"/>
    <property type="match status" value="1"/>
</dbReference>
<dbReference type="SUPFAM" id="SSF56436">
    <property type="entry name" value="C-type lectin-like"/>
    <property type="match status" value="1"/>
</dbReference>
<evidence type="ECO:0000259" key="2">
    <source>
        <dbReference type="Pfam" id="PF03781"/>
    </source>
</evidence>
<dbReference type="Pfam" id="PF03781">
    <property type="entry name" value="FGE-sulfatase"/>
    <property type="match status" value="1"/>
</dbReference>